<evidence type="ECO:0000256" key="1">
    <source>
        <dbReference type="SAM" id="Phobius"/>
    </source>
</evidence>
<keyword evidence="1" id="KW-0472">Membrane</keyword>
<organism evidence="2 3">
    <name type="scientific">Nitratireductor aestuarii</name>
    <dbReference type="NCBI Taxonomy" id="1735103"/>
    <lineage>
        <taxon>Bacteria</taxon>
        <taxon>Pseudomonadati</taxon>
        <taxon>Pseudomonadota</taxon>
        <taxon>Alphaproteobacteria</taxon>
        <taxon>Hyphomicrobiales</taxon>
        <taxon>Phyllobacteriaceae</taxon>
        <taxon>Nitratireductor</taxon>
    </lineage>
</organism>
<feature type="transmembrane region" description="Helical" evidence="1">
    <location>
        <begin position="55"/>
        <end position="75"/>
    </location>
</feature>
<accession>A0A916REQ1</accession>
<sequence>MLLGLAAAVAILGFMVGFRFRAPALLALTLVIVVGTFACVWLVDMTPSALLTRGLLLLIAEHAGYLAGLAASAALERRK</sequence>
<proteinExistence type="predicted"/>
<protein>
    <submittedName>
        <fullName evidence="2">Uncharacterized protein</fullName>
    </submittedName>
</protein>
<evidence type="ECO:0000313" key="3">
    <source>
        <dbReference type="Proteomes" id="UP000636264"/>
    </source>
</evidence>
<name>A0A916REQ1_9HYPH</name>
<dbReference type="AlphaFoldDB" id="A0A916REQ1"/>
<comment type="caution">
    <text evidence="2">The sequence shown here is derived from an EMBL/GenBank/DDBJ whole genome shotgun (WGS) entry which is preliminary data.</text>
</comment>
<reference evidence="2" key="1">
    <citation type="journal article" date="2014" name="Int. J. Syst. Evol. Microbiol.">
        <title>Complete genome sequence of Corynebacterium casei LMG S-19264T (=DSM 44701T), isolated from a smear-ripened cheese.</title>
        <authorList>
            <consortium name="US DOE Joint Genome Institute (JGI-PGF)"/>
            <person name="Walter F."/>
            <person name="Albersmeier A."/>
            <person name="Kalinowski J."/>
            <person name="Ruckert C."/>
        </authorList>
    </citation>
    <scope>NUCLEOTIDE SEQUENCE</scope>
    <source>
        <strain evidence="2">CGMCC 1.15320</strain>
    </source>
</reference>
<dbReference type="Proteomes" id="UP000636264">
    <property type="component" value="Unassembled WGS sequence"/>
</dbReference>
<dbReference type="EMBL" id="BMIF01000001">
    <property type="protein sequence ID" value="GGA53481.1"/>
    <property type="molecule type" value="Genomic_DNA"/>
</dbReference>
<feature type="transmembrane region" description="Helical" evidence="1">
    <location>
        <begin position="23"/>
        <end position="43"/>
    </location>
</feature>
<gene>
    <name evidence="2" type="ORF">GCM10011385_03670</name>
</gene>
<keyword evidence="1" id="KW-0812">Transmembrane</keyword>
<dbReference type="RefSeq" id="WP_188719218.1">
    <property type="nucleotide sequence ID" value="NZ_BMIF01000001.1"/>
</dbReference>
<evidence type="ECO:0000313" key="2">
    <source>
        <dbReference type="EMBL" id="GGA53481.1"/>
    </source>
</evidence>
<keyword evidence="3" id="KW-1185">Reference proteome</keyword>
<reference evidence="2" key="2">
    <citation type="submission" date="2020-09" db="EMBL/GenBank/DDBJ databases">
        <authorList>
            <person name="Sun Q."/>
            <person name="Zhou Y."/>
        </authorList>
    </citation>
    <scope>NUCLEOTIDE SEQUENCE</scope>
    <source>
        <strain evidence="2">CGMCC 1.15320</strain>
    </source>
</reference>
<keyword evidence="1" id="KW-1133">Transmembrane helix</keyword>